<accession>A0A7D9E9Y0</accession>
<organism evidence="1 2">
    <name type="scientific">Paramuricea clavata</name>
    <name type="common">Red gorgonian</name>
    <name type="synonym">Violescent sea-whip</name>
    <dbReference type="NCBI Taxonomy" id="317549"/>
    <lineage>
        <taxon>Eukaryota</taxon>
        <taxon>Metazoa</taxon>
        <taxon>Cnidaria</taxon>
        <taxon>Anthozoa</taxon>
        <taxon>Octocorallia</taxon>
        <taxon>Malacalcyonacea</taxon>
        <taxon>Plexauridae</taxon>
        <taxon>Paramuricea</taxon>
    </lineage>
</organism>
<name>A0A7D9E9Y0_PARCT</name>
<evidence type="ECO:0000313" key="2">
    <source>
        <dbReference type="Proteomes" id="UP001152795"/>
    </source>
</evidence>
<keyword evidence="2" id="KW-1185">Reference proteome</keyword>
<gene>
    <name evidence="1" type="ORF">PACLA_8A018759</name>
</gene>
<evidence type="ECO:0000313" key="1">
    <source>
        <dbReference type="EMBL" id="CAB4005160.1"/>
    </source>
</evidence>
<dbReference type="Proteomes" id="UP001152795">
    <property type="component" value="Unassembled WGS sequence"/>
</dbReference>
<reference evidence="1" key="1">
    <citation type="submission" date="2020-04" db="EMBL/GenBank/DDBJ databases">
        <authorList>
            <person name="Alioto T."/>
            <person name="Alioto T."/>
            <person name="Gomez Garrido J."/>
        </authorList>
    </citation>
    <scope>NUCLEOTIDE SEQUENCE</scope>
    <source>
        <strain evidence="1">A484AB</strain>
    </source>
</reference>
<comment type="caution">
    <text evidence="1">The sequence shown here is derived from an EMBL/GenBank/DDBJ whole genome shotgun (WGS) entry which is preliminary data.</text>
</comment>
<dbReference type="OrthoDB" id="5974265at2759"/>
<dbReference type="AlphaFoldDB" id="A0A7D9E9Y0"/>
<feature type="non-terminal residue" evidence="1">
    <location>
        <position position="59"/>
    </location>
</feature>
<protein>
    <submittedName>
        <fullName evidence="1">Uncharacterized protein</fullName>
    </submittedName>
</protein>
<proteinExistence type="predicted"/>
<sequence>MSLDGHDKMCGYQNSTFDLCIYGGQDTYSGKIMFLRIWTTNSDPRIIGRFYLEYLITSK</sequence>
<dbReference type="EMBL" id="CACRXK020005111">
    <property type="protein sequence ID" value="CAB4005160.1"/>
    <property type="molecule type" value="Genomic_DNA"/>
</dbReference>